<evidence type="ECO:0000313" key="12">
    <source>
        <dbReference type="EMBL" id="TBU75787.1"/>
    </source>
</evidence>
<dbReference type="InterPro" id="IPR029787">
    <property type="entry name" value="Nucleotide_cyclase"/>
</dbReference>
<reference evidence="12 13" key="1">
    <citation type="submission" date="2018-06" db="EMBL/GenBank/DDBJ databases">
        <title>Three novel Pseudomonas species isolated from symptomatic oak.</title>
        <authorList>
            <person name="Bueno-Gonzalez V."/>
            <person name="Brady C."/>
        </authorList>
    </citation>
    <scope>NUCLEOTIDE SEQUENCE [LARGE SCALE GENOMIC DNA]</scope>
    <source>
        <strain evidence="12 13">P9A</strain>
    </source>
</reference>
<protein>
    <recommendedName>
        <fullName evidence="4">diguanylate cyclase</fullName>
        <ecNumber evidence="4">2.7.7.65</ecNumber>
    </recommendedName>
</protein>
<evidence type="ECO:0000256" key="10">
    <source>
        <dbReference type="SAM" id="Phobius"/>
    </source>
</evidence>
<dbReference type="InterPro" id="IPR050469">
    <property type="entry name" value="Diguanylate_Cyclase"/>
</dbReference>
<evidence type="ECO:0000256" key="3">
    <source>
        <dbReference type="ARBA" id="ARBA00004651"/>
    </source>
</evidence>
<dbReference type="AlphaFoldDB" id="A0A4Q9QIE9"/>
<evidence type="ECO:0000256" key="2">
    <source>
        <dbReference type="ARBA" id="ARBA00004533"/>
    </source>
</evidence>
<evidence type="ECO:0000256" key="4">
    <source>
        <dbReference type="ARBA" id="ARBA00012528"/>
    </source>
</evidence>
<dbReference type="CDD" id="cd12914">
    <property type="entry name" value="PDC1_DGC_like"/>
    <property type="match status" value="1"/>
</dbReference>
<dbReference type="InterPro" id="IPR043128">
    <property type="entry name" value="Rev_trsase/Diguanyl_cyclase"/>
</dbReference>
<dbReference type="Pfam" id="PF00990">
    <property type="entry name" value="GGDEF"/>
    <property type="match status" value="1"/>
</dbReference>
<feature type="domain" description="GGDEF" evidence="11">
    <location>
        <begin position="355"/>
        <end position="488"/>
    </location>
</feature>
<keyword evidence="8 10" id="KW-0472">Membrane</keyword>
<evidence type="ECO:0000256" key="9">
    <source>
        <dbReference type="ARBA" id="ARBA00034247"/>
    </source>
</evidence>
<dbReference type="OrthoDB" id="9812260at2"/>
<feature type="transmembrane region" description="Helical" evidence="10">
    <location>
        <begin position="12"/>
        <end position="34"/>
    </location>
</feature>
<dbReference type="InterPro" id="IPR000160">
    <property type="entry name" value="GGDEF_dom"/>
</dbReference>
<dbReference type="Gene3D" id="3.30.450.20">
    <property type="entry name" value="PAS domain"/>
    <property type="match status" value="2"/>
</dbReference>
<accession>A0A4Q9QIE9</accession>
<evidence type="ECO:0000256" key="7">
    <source>
        <dbReference type="ARBA" id="ARBA00022989"/>
    </source>
</evidence>
<dbReference type="SUPFAM" id="SSF55073">
    <property type="entry name" value="Nucleotide cyclase"/>
    <property type="match status" value="1"/>
</dbReference>
<organism evidence="12 13">
    <name type="scientific">Phytopseudomonas daroniae</name>
    <dbReference type="NCBI Taxonomy" id="2487519"/>
    <lineage>
        <taxon>Bacteria</taxon>
        <taxon>Pseudomonadati</taxon>
        <taxon>Pseudomonadota</taxon>
        <taxon>Gammaproteobacteria</taxon>
        <taxon>Pseudomonadales</taxon>
        <taxon>Pseudomonadaceae</taxon>
        <taxon>Phytopseudomonas</taxon>
    </lineage>
</organism>
<name>A0A4Q9QIE9_9GAMM</name>
<dbReference type="EMBL" id="QJUI01000015">
    <property type="protein sequence ID" value="TBU75787.1"/>
    <property type="molecule type" value="Genomic_DNA"/>
</dbReference>
<dbReference type="SMART" id="SM00267">
    <property type="entry name" value="GGDEF"/>
    <property type="match status" value="1"/>
</dbReference>
<dbReference type="CDD" id="cd12915">
    <property type="entry name" value="PDC2_DGC_like"/>
    <property type="match status" value="1"/>
</dbReference>
<proteinExistence type="predicted"/>
<dbReference type="GO" id="GO:0005886">
    <property type="term" value="C:plasma membrane"/>
    <property type="evidence" value="ECO:0007669"/>
    <property type="project" value="UniProtKB-SubCell"/>
</dbReference>
<dbReference type="GO" id="GO:0052621">
    <property type="term" value="F:diguanylate cyclase activity"/>
    <property type="evidence" value="ECO:0007669"/>
    <property type="project" value="UniProtKB-EC"/>
</dbReference>
<keyword evidence="7 10" id="KW-1133">Transmembrane helix</keyword>
<dbReference type="CDD" id="cd01949">
    <property type="entry name" value="GGDEF"/>
    <property type="match status" value="1"/>
</dbReference>
<evidence type="ECO:0000256" key="5">
    <source>
        <dbReference type="ARBA" id="ARBA00022475"/>
    </source>
</evidence>
<comment type="cofactor">
    <cofactor evidence="1">
        <name>Mg(2+)</name>
        <dbReference type="ChEBI" id="CHEBI:18420"/>
    </cofactor>
</comment>
<evidence type="ECO:0000256" key="6">
    <source>
        <dbReference type="ARBA" id="ARBA00022692"/>
    </source>
</evidence>
<dbReference type="EC" id="2.7.7.65" evidence="4"/>
<sequence>MSNIVFTHRIHRAILHTVIISACLILIGVEVLSICAQRQARLHQAEVNVLNLSVSLAQHASDSLKIADATLGPLAEAMARPVQPNQQSLHEILVSQVARSDRVHGIFVYDAEGNWVNSSLAQQTGSHNNADREYFIHHKENTTTLPFIGRPVRSRSDDSDIITISHRYNQPDGKFGGVVLASIKSDYFRNFYRTLDVEDNGKIDLIREDGIILAGVHGHDGSDEMAVPNREAFDAIKHLGRGNFIHRDDSEQTVRIAAFSSVPEFPLFVFAGVDRREVLSGWWLVTLSGVVGTVVCISLLIAAAIWLDRQLVATQRREIHFRRESEVDGLTGIANRRIFDSHLAARLTESSSFPISLSLLLIDVDHFKQFNDRYGHAGGDDCLRQIAHALQSVQRRTNDLVARYGGEEFAILLPDCDLHQAHTMAEEVNSKIRNLAIQHESSPHGIVTVSIGVASTVIANEITPRTLIEQADAALYRAKENGRDTVCS</sequence>
<evidence type="ECO:0000259" key="11">
    <source>
        <dbReference type="PROSITE" id="PS50887"/>
    </source>
</evidence>
<comment type="caution">
    <text evidence="12">The sequence shown here is derived from an EMBL/GenBank/DDBJ whole genome shotgun (WGS) entry which is preliminary data.</text>
</comment>
<evidence type="ECO:0000256" key="1">
    <source>
        <dbReference type="ARBA" id="ARBA00001946"/>
    </source>
</evidence>
<evidence type="ECO:0000313" key="13">
    <source>
        <dbReference type="Proteomes" id="UP000292302"/>
    </source>
</evidence>
<gene>
    <name evidence="12" type="ORF">DNK06_17640</name>
</gene>
<dbReference type="GO" id="GO:0043709">
    <property type="term" value="P:cell adhesion involved in single-species biofilm formation"/>
    <property type="evidence" value="ECO:0007669"/>
    <property type="project" value="TreeGrafter"/>
</dbReference>
<comment type="catalytic activity">
    <reaction evidence="9">
        <text>2 GTP = 3',3'-c-di-GMP + 2 diphosphate</text>
        <dbReference type="Rhea" id="RHEA:24898"/>
        <dbReference type="ChEBI" id="CHEBI:33019"/>
        <dbReference type="ChEBI" id="CHEBI:37565"/>
        <dbReference type="ChEBI" id="CHEBI:58805"/>
        <dbReference type="EC" id="2.7.7.65"/>
    </reaction>
</comment>
<keyword evidence="13" id="KW-1185">Reference proteome</keyword>
<dbReference type="Gene3D" id="3.30.70.270">
    <property type="match status" value="1"/>
</dbReference>
<dbReference type="FunFam" id="3.30.70.270:FF:000001">
    <property type="entry name" value="Diguanylate cyclase domain protein"/>
    <property type="match status" value="1"/>
</dbReference>
<comment type="subcellular location">
    <subcellularLocation>
        <location evidence="2">Cell inner membrane</location>
    </subcellularLocation>
    <subcellularLocation>
        <location evidence="3">Cell membrane</location>
        <topology evidence="3">Multi-pass membrane protein</topology>
    </subcellularLocation>
</comment>
<keyword evidence="6 10" id="KW-0812">Transmembrane</keyword>
<dbReference type="Pfam" id="PF02743">
    <property type="entry name" value="dCache_1"/>
    <property type="match status" value="1"/>
</dbReference>
<dbReference type="PROSITE" id="PS50887">
    <property type="entry name" value="GGDEF"/>
    <property type="match status" value="1"/>
</dbReference>
<keyword evidence="5" id="KW-1003">Cell membrane</keyword>
<dbReference type="GO" id="GO:1902201">
    <property type="term" value="P:negative regulation of bacterial-type flagellum-dependent cell motility"/>
    <property type="evidence" value="ECO:0007669"/>
    <property type="project" value="TreeGrafter"/>
</dbReference>
<feature type="transmembrane region" description="Helical" evidence="10">
    <location>
        <begin position="282"/>
        <end position="307"/>
    </location>
</feature>
<dbReference type="NCBIfam" id="TIGR00254">
    <property type="entry name" value="GGDEF"/>
    <property type="match status" value="1"/>
</dbReference>
<evidence type="ECO:0000256" key="8">
    <source>
        <dbReference type="ARBA" id="ARBA00023136"/>
    </source>
</evidence>
<dbReference type="RefSeq" id="WP_131181310.1">
    <property type="nucleotide sequence ID" value="NZ_QJUI01000015.1"/>
</dbReference>
<dbReference type="PANTHER" id="PTHR45138:SF9">
    <property type="entry name" value="DIGUANYLATE CYCLASE DGCM-RELATED"/>
    <property type="match status" value="1"/>
</dbReference>
<dbReference type="Proteomes" id="UP000292302">
    <property type="component" value="Unassembled WGS sequence"/>
</dbReference>
<dbReference type="InterPro" id="IPR033479">
    <property type="entry name" value="dCache_1"/>
</dbReference>
<dbReference type="PANTHER" id="PTHR45138">
    <property type="entry name" value="REGULATORY COMPONENTS OF SENSORY TRANSDUCTION SYSTEM"/>
    <property type="match status" value="1"/>
</dbReference>